<dbReference type="OrthoDB" id="416437at2759"/>
<dbReference type="Pfam" id="PF14214">
    <property type="entry name" value="Helitron_like_N"/>
    <property type="match status" value="1"/>
</dbReference>
<sequence>MPSRRRKVQIYDRSRRRAVSLSTPSPTIQILPVLEDELEQMDVDDEEFSLTQQQEQYVKNINQVADRKCFICDRVWYAKGIRSLSINQVIINSLTTVTNSYDPETNRNLLPVMGSQIDCCKRCYDNISRKKVPAAARVNNMHVPRSPDVITTLTDIEARMISRAKAFLKIHKLSKGRGQSVLHGQVIHFAQSVEEVQEQLRLGPNSTHGTIIITETVGDFPHSSTFTIRPEVLREALEWLLINNPGYSNVTMEHFNLHNIRLEDVVAAHENDLPPTPATNTRVVPRVERGYLPIPQKPWMWSMRLSFSQGSPRFLKSGTGGKQCTAISAVAAAYAEVRSPELWYVQDGDRILSAGDFYYQRCIRGRNATIHGQTNAYHAVTYDYLNPDEIEGEVRNAFGKKVNVSLVDGGVVIYAAFNKWMVDVDNYARRNIASAVEEFISLQHNYALITGGYYTMGLIKKDGHLYFFDSHGRTPQGMASHAANQQALILKLELCQPSYDHICKIVNKNCVQERDAAVLTITPLQITIVEDDNEMLHTPLNRNPEEVNNDIAPFGEDANDDCLIHDLDFVEPRLEMFRQNLNAGSPPPVSNTENIIEAGDSTVPGNVILHRTGAPPINTRYETHLEEKCFIQCFPHGKYGLDEKRDEKHTGKLTPHAYFHTRVMSADSRFHRNDYLFYALSRSEQSIISSKIAVCGNMVFQDSANENVPAAENIHLYMSAIRGSKSYWKKYTGDIMALVTRLGNPTFFLTVSTDDIGSADILTAMWKASRDVPVPEDIHALPYEERRELLNSNPVAAARHFNLRAQELIKLLTNDPTIFGRPVIDYTFRVEFQDRGSPHLHSLIWVENAPDFSTPEGIAFIDQNVSCSLSRGSKMVEIIRRYQTHKNTPTCFKKGESCRFGFPRAAVSMTCLAPDEDSRSRGRGVILRRTEEEVWINNYHPKLLSLLRCNMDIQPVIGVAAVALYIAKYIGKNESETFREDIRRTLQALRESRQPIRIQMDKVSRLLLNRRTVSSQECAARICNLPMRFSSRGFVFIPTFRPMDRIRMLRKDSFLNGNEVNFARNIIDKYCQRPENLDEICLFEFASKYRPNRSPQYADDDLDEGMEDEAMAPRRGHRPFYLMDRSMGLWIERDIYAIIKCPSFHSATDSANFIYSHLMLYIPFRNELELTIPGESVQNAYERRKNDMRTNANFPFIRLEMEKALEAAVEKVVEFDEIEPIDSEDYFPDVYNASNVVQTSRDEYEIPLMDAESFATELAKTNQEQKKIYQLVERYLDDSTGQQLKLFISGAGGTGKSFLISLLTNLIRTKDGGPGRDSVVLAAPTGVAAININGQTLHRTFNLAVESGSVPKYSKLGAQMLQRMRDKFGHLEWIILDEVSMISYEVFRQIDQRLRDCFDSETAFGGKNIICVGDLFQLEPVNGHCIYETPKLFVGENIWHTFDFRELLINMRQGRDPLLQICNNLREGNLTTEDLETLRTREFTDDESSLPQVKEMLAKFRNAIRIYPTRAQTAHHNRLRTRQILNDPSKTVYKIRARDTFNSGAKLGRQAPPSRSSRDSNKCGGFLPSIELAVGSKIMVIRNSTSNRYLVNGSMGTIVGFTWDMLARKQHHIGDLPASVQVKFDDPRICGDADGVYNLCPEEVVYNNGRGSEEIRRRMLPIVLCWAVTVHKVQGITVDLAVVYLGPELFAHGQAYVALSRVRTLNGVAILQQDDTKLCKSANPKLVKEMERLREKLSN</sequence>
<dbReference type="Gene3D" id="3.90.70.120">
    <property type="match status" value="1"/>
</dbReference>
<comment type="cofactor">
    <cofactor evidence="1">
        <name>Mg(2+)</name>
        <dbReference type="ChEBI" id="CHEBI:18420"/>
    </cofactor>
</comment>
<dbReference type="PANTHER" id="PTHR47642:SF5">
    <property type="entry name" value="ATP-DEPENDENT DNA HELICASE"/>
    <property type="match status" value="1"/>
</dbReference>
<evidence type="ECO:0000259" key="3">
    <source>
        <dbReference type="Pfam" id="PF14214"/>
    </source>
</evidence>
<dbReference type="Pfam" id="PF05970">
    <property type="entry name" value="PIF1"/>
    <property type="match status" value="1"/>
</dbReference>
<dbReference type="STRING" id="158441.A0A226EPR9"/>
<comment type="caution">
    <text evidence="5">The sequence shown here is derived from an EMBL/GenBank/DDBJ whole genome shotgun (WGS) entry which is preliminary data.</text>
</comment>
<dbReference type="InterPro" id="IPR051055">
    <property type="entry name" value="PIF1_helicase"/>
</dbReference>
<dbReference type="GO" id="GO:0000723">
    <property type="term" value="P:telomere maintenance"/>
    <property type="evidence" value="ECO:0007669"/>
    <property type="project" value="InterPro"/>
</dbReference>
<keyword evidence="1" id="KW-0234">DNA repair</keyword>
<dbReference type="SUPFAM" id="SSF52540">
    <property type="entry name" value="P-loop containing nucleoside triphosphate hydrolases"/>
    <property type="match status" value="2"/>
</dbReference>
<evidence type="ECO:0000313" key="6">
    <source>
        <dbReference type="Proteomes" id="UP000198287"/>
    </source>
</evidence>
<dbReference type="InterPro" id="IPR010285">
    <property type="entry name" value="DNA_helicase_pif1-like_DEAD"/>
</dbReference>
<name>A0A226EPR9_FOLCA</name>
<dbReference type="PANTHER" id="PTHR47642">
    <property type="entry name" value="ATP-DEPENDENT DNA HELICASE"/>
    <property type="match status" value="1"/>
</dbReference>
<dbReference type="GO" id="GO:0006310">
    <property type="term" value="P:DNA recombination"/>
    <property type="evidence" value="ECO:0007669"/>
    <property type="project" value="UniProtKB-KW"/>
</dbReference>
<keyword evidence="1" id="KW-0378">Hydrolase</keyword>
<proteinExistence type="inferred from homology"/>
<reference evidence="5 6" key="1">
    <citation type="submission" date="2015-12" db="EMBL/GenBank/DDBJ databases">
        <title>The genome of Folsomia candida.</title>
        <authorList>
            <person name="Faddeeva A."/>
            <person name="Derks M.F."/>
            <person name="Anvar Y."/>
            <person name="Smit S."/>
            <person name="Van Straalen N."/>
            <person name="Roelofs D."/>
        </authorList>
    </citation>
    <scope>NUCLEOTIDE SEQUENCE [LARGE SCALE GENOMIC DNA]</scope>
    <source>
        <strain evidence="5 6">VU population</strain>
        <tissue evidence="5">Whole body</tissue>
    </source>
</reference>
<dbReference type="InterPro" id="IPR025476">
    <property type="entry name" value="Helitron_helicase-like"/>
</dbReference>
<feature type="domain" description="DUF6570" evidence="4">
    <location>
        <begin position="129"/>
        <end position="257"/>
    </location>
</feature>
<comment type="catalytic activity">
    <reaction evidence="1">
        <text>ATP + H2O = ADP + phosphate + H(+)</text>
        <dbReference type="Rhea" id="RHEA:13065"/>
        <dbReference type="ChEBI" id="CHEBI:15377"/>
        <dbReference type="ChEBI" id="CHEBI:15378"/>
        <dbReference type="ChEBI" id="CHEBI:30616"/>
        <dbReference type="ChEBI" id="CHEBI:43474"/>
        <dbReference type="ChEBI" id="CHEBI:456216"/>
        <dbReference type="EC" id="5.6.2.3"/>
    </reaction>
</comment>
<dbReference type="InterPro" id="IPR046700">
    <property type="entry name" value="DUF6570"/>
</dbReference>
<evidence type="ECO:0000259" key="4">
    <source>
        <dbReference type="Pfam" id="PF20209"/>
    </source>
</evidence>
<accession>A0A226EPR9</accession>
<dbReference type="Gene3D" id="3.40.50.300">
    <property type="entry name" value="P-loop containing nucleotide triphosphate hydrolases"/>
    <property type="match status" value="1"/>
</dbReference>
<dbReference type="Pfam" id="PF20209">
    <property type="entry name" value="DUF6570"/>
    <property type="match status" value="1"/>
</dbReference>
<dbReference type="EMBL" id="LNIX01000002">
    <property type="protein sequence ID" value="OXA59147.1"/>
    <property type="molecule type" value="Genomic_DNA"/>
</dbReference>
<evidence type="ECO:0000313" key="5">
    <source>
        <dbReference type="EMBL" id="OXA59147.1"/>
    </source>
</evidence>
<dbReference type="CDD" id="cd18809">
    <property type="entry name" value="SF1_C_RecD"/>
    <property type="match status" value="1"/>
</dbReference>
<dbReference type="Proteomes" id="UP000198287">
    <property type="component" value="Unassembled WGS sequence"/>
</dbReference>
<dbReference type="GO" id="GO:0043139">
    <property type="term" value="F:5'-3' DNA helicase activity"/>
    <property type="evidence" value="ECO:0007669"/>
    <property type="project" value="UniProtKB-EC"/>
</dbReference>
<comment type="similarity">
    <text evidence="1">Belongs to the helicase family.</text>
</comment>
<keyword evidence="1" id="KW-0547">Nucleotide-binding</keyword>
<protein>
    <recommendedName>
        <fullName evidence="1">ATP-dependent DNA helicase</fullName>
        <ecNumber evidence="1">5.6.2.3</ecNumber>
    </recommendedName>
</protein>
<dbReference type="GO" id="GO:0016887">
    <property type="term" value="F:ATP hydrolysis activity"/>
    <property type="evidence" value="ECO:0007669"/>
    <property type="project" value="RHEA"/>
</dbReference>
<dbReference type="EC" id="5.6.2.3" evidence="1"/>
<keyword evidence="1 5" id="KW-0347">Helicase</keyword>
<evidence type="ECO:0000259" key="2">
    <source>
        <dbReference type="Pfam" id="PF05970"/>
    </source>
</evidence>
<dbReference type="GO" id="GO:0006281">
    <property type="term" value="P:DNA repair"/>
    <property type="evidence" value="ECO:0007669"/>
    <property type="project" value="UniProtKB-KW"/>
</dbReference>
<evidence type="ECO:0000256" key="1">
    <source>
        <dbReference type="RuleBase" id="RU363044"/>
    </source>
</evidence>
<keyword evidence="1" id="KW-0067">ATP-binding</keyword>
<gene>
    <name evidence="5" type="ORF">Fcan01_05685</name>
</gene>
<feature type="domain" description="DNA helicase Pif1-like DEAD-box helicase" evidence="2">
    <location>
        <begin position="1262"/>
        <end position="1455"/>
    </location>
</feature>
<keyword evidence="1" id="KW-0227">DNA damage</keyword>
<keyword evidence="6" id="KW-1185">Reference proteome</keyword>
<dbReference type="InterPro" id="IPR027417">
    <property type="entry name" value="P-loop_NTPase"/>
</dbReference>
<keyword evidence="1" id="KW-0233">DNA recombination</keyword>
<dbReference type="GO" id="GO:0005524">
    <property type="term" value="F:ATP binding"/>
    <property type="evidence" value="ECO:0007669"/>
    <property type="project" value="UniProtKB-KW"/>
</dbReference>
<feature type="domain" description="Helitron helicase-like" evidence="3">
    <location>
        <begin position="703"/>
        <end position="844"/>
    </location>
</feature>
<organism evidence="5 6">
    <name type="scientific">Folsomia candida</name>
    <name type="common">Springtail</name>
    <dbReference type="NCBI Taxonomy" id="158441"/>
    <lineage>
        <taxon>Eukaryota</taxon>
        <taxon>Metazoa</taxon>
        <taxon>Ecdysozoa</taxon>
        <taxon>Arthropoda</taxon>
        <taxon>Hexapoda</taxon>
        <taxon>Collembola</taxon>
        <taxon>Entomobryomorpha</taxon>
        <taxon>Isotomoidea</taxon>
        <taxon>Isotomidae</taxon>
        <taxon>Proisotominae</taxon>
        <taxon>Folsomia</taxon>
    </lineage>
</organism>